<dbReference type="InterPro" id="IPR006361">
    <property type="entry name" value="Uroporphyrinogen_deCO2ase_HemE"/>
</dbReference>
<evidence type="ECO:0000256" key="9">
    <source>
        <dbReference type="RuleBase" id="RU004169"/>
    </source>
</evidence>
<dbReference type="GO" id="GO:0019353">
    <property type="term" value="P:protoporphyrinogen IX biosynthetic process from glutamate"/>
    <property type="evidence" value="ECO:0007669"/>
    <property type="project" value="TreeGrafter"/>
</dbReference>
<sequence>MKAPSPPCADPANKKLLATLQGKAHWPPPLWLMRQAGRYLPEFKAIRAKADFMTRCLTPDMAVELTLQPIKRYGMDGAILFSDILILPWALGQDLHFEEGRGPVLPPLRHEEDFRALDPARVAERTAPVREAITRLARELATTTTTLLGFAGAPFTVSCYMIEGGGSRDFAAVRRMMIKRPDLYAQLIEMLINATADMLSEQINAGAQAVMLFDSWAGILPPNDFRRWVIEPTRRIRALLKQRHPTVPVIGFPRLGGVMTGEYAQNTGVDTVSLDTSTDPLKILPLLSPHQGVQGNLDPQLLLNGGAPMVKAAQALAETLRGRSHVFNLGHGVSQFTPVEHVAELVEAVRSLSA</sequence>
<dbReference type="InterPro" id="IPR000257">
    <property type="entry name" value="Uroporphyrinogen_deCOase"/>
</dbReference>
<feature type="binding site" evidence="7">
    <location>
        <position position="83"/>
    </location>
    <ligand>
        <name>substrate</name>
    </ligand>
</feature>
<reference evidence="12 13" key="1">
    <citation type="submission" date="2019-03" db="EMBL/GenBank/DDBJ databases">
        <title>The complete genome sequence of Swingsia_sp. F3b2 LMG30590(T).</title>
        <authorList>
            <person name="Chua K.-O."/>
            <person name="Chan K.-G."/>
            <person name="See-Too W.-S."/>
        </authorList>
    </citation>
    <scope>NUCLEOTIDE SEQUENCE [LARGE SCALE GENOMIC DNA]</scope>
    <source>
        <strain evidence="12 13">F3b2</strain>
    </source>
</reference>
<evidence type="ECO:0000259" key="11">
    <source>
        <dbReference type="PROSITE" id="PS00907"/>
    </source>
</evidence>
<dbReference type="OrthoDB" id="9806656at2"/>
<accession>A0A4Y6U843</accession>
<comment type="subcellular location">
    <subcellularLocation>
        <location evidence="7">Cytoplasm</location>
    </subcellularLocation>
</comment>
<comment type="similarity">
    <text evidence="2 7 9">Belongs to the uroporphyrinogen decarboxylase family.</text>
</comment>
<comment type="catalytic activity">
    <reaction evidence="7 8">
        <text>uroporphyrinogen III + 4 H(+) = coproporphyrinogen III + 4 CO2</text>
        <dbReference type="Rhea" id="RHEA:19865"/>
        <dbReference type="ChEBI" id="CHEBI:15378"/>
        <dbReference type="ChEBI" id="CHEBI:16526"/>
        <dbReference type="ChEBI" id="CHEBI:57308"/>
        <dbReference type="ChEBI" id="CHEBI:57309"/>
        <dbReference type="EC" id="4.1.1.37"/>
    </reaction>
</comment>
<feature type="binding site" evidence="7">
    <location>
        <begin position="34"/>
        <end position="38"/>
    </location>
    <ligand>
        <name>substrate</name>
    </ligand>
</feature>
<dbReference type="RefSeq" id="WP_141443229.1">
    <property type="nucleotide sequence ID" value="NZ_CP038231.1"/>
</dbReference>
<evidence type="ECO:0000256" key="6">
    <source>
        <dbReference type="ARBA" id="ARBA00023244"/>
    </source>
</evidence>
<evidence type="ECO:0000256" key="2">
    <source>
        <dbReference type="ARBA" id="ARBA00009935"/>
    </source>
</evidence>
<evidence type="ECO:0000313" key="13">
    <source>
        <dbReference type="Proteomes" id="UP000318709"/>
    </source>
</evidence>
<dbReference type="HAMAP" id="MF_00218">
    <property type="entry name" value="URO_D"/>
    <property type="match status" value="1"/>
</dbReference>
<feature type="binding site" evidence="7">
    <location>
        <position position="331"/>
    </location>
    <ligand>
        <name>substrate</name>
    </ligand>
</feature>
<feature type="domain" description="Uroporphyrinogen decarboxylase (URO-D)" evidence="10">
    <location>
        <begin position="29"/>
        <end position="38"/>
    </location>
</feature>
<evidence type="ECO:0000256" key="1">
    <source>
        <dbReference type="ARBA" id="ARBA00004804"/>
    </source>
</evidence>
<feature type="binding site" evidence="7">
    <location>
        <position position="160"/>
    </location>
    <ligand>
        <name>substrate</name>
    </ligand>
</feature>
<keyword evidence="13" id="KW-1185">Reference proteome</keyword>
<comment type="subunit">
    <text evidence="7">Homodimer.</text>
</comment>
<evidence type="ECO:0000256" key="4">
    <source>
        <dbReference type="ARBA" id="ARBA00022793"/>
    </source>
</evidence>
<dbReference type="PROSITE" id="PS00906">
    <property type="entry name" value="UROD_1"/>
    <property type="match status" value="1"/>
</dbReference>
<evidence type="ECO:0000256" key="3">
    <source>
        <dbReference type="ARBA" id="ARBA00012288"/>
    </source>
</evidence>
<dbReference type="SUPFAM" id="SSF51726">
    <property type="entry name" value="UROD/MetE-like"/>
    <property type="match status" value="1"/>
</dbReference>
<evidence type="ECO:0000313" key="12">
    <source>
        <dbReference type="EMBL" id="QDH13522.1"/>
    </source>
</evidence>
<dbReference type="GO" id="GO:0004853">
    <property type="term" value="F:uroporphyrinogen decarboxylase activity"/>
    <property type="evidence" value="ECO:0007669"/>
    <property type="project" value="UniProtKB-UniRule"/>
</dbReference>
<feature type="site" description="Transition state stabilizer" evidence="7">
    <location>
        <position position="83"/>
    </location>
</feature>
<dbReference type="EMBL" id="CP038231">
    <property type="protein sequence ID" value="QDH13522.1"/>
    <property type="molecule type" value="Genomic_DNA"/>
</dbReference>
<dbReference type="Proteomes" id="UP000318709">
    <property type="component" value="Chromosome"/>
</dbReference>
<dbReference type="KEGG" id="swf:E3E12_04160"/>
<dbReference type="Gene3D" id="3.20.20.210">
    <property type="match status" value="1"/>
</dbReference>
<name>A0A4Y6U843_9PROT</name>
<evidence type="ECO:0000259" key="10">
    <source>
        <dbReference type="PROSITE" id="PS00906"/>
    </source>
</evidence>
<dbReference type="EC" id="4.1.1.37" evidence="3 7"/>
<feature type="binding site" evidence="7">
    <location>
        <position position="215"/>
    </location>
    <ligand>
        <name>substrate</name>
    </ligand>
</feature>
<dbReference type="GO" id="GO:0005829">
    <property type="term" value="C:cytosol"/>
    <property type="evidence" value="ECO:0007669"/>
    <property type="project" value="TreeGrafter"/>
</dbReference>
<dbReference type="PANTHER" id="PTHR21091:SF169">
    <property type="entry name" value="UROPORPHYRINOGEN DECARBOXYLASE"/>
    <property type="match status" value="1"/>
</dbReference>
<dbReference type="CDD" id="cd00717">
    <property type="entry name" value="URO-D"/>
    <property type="match status" value="1"/>
</dbReference>
<evidence type="ECO:0000256" key="5">
    <source>
        <dbReference type="ARBA" id="ARBA00023239"/>
    </source>
</evidence>
<gene>
    <name evidence="7" type="primary">hemE</name>
    <name evidence="12" type="ORF">E3E12_04160</name>
</gene>
<protein>
    <recommendedName>
        <fullName evidence="3 7">Uroporphyrinogen decarboxylase</fullName>
        <shortName evidence="7">UPD</shortName>
        <shortName evidence="7">URO-D</shortName>
        <ecNumber evidence="3 7">4.1.1.37</ecNumber>
    </recommendedName>
</protein>
<keyword evidence="4 7" id="KW-0210">Decarboxylase</keyword>
<evidence type="ECO:0000256" key="7">
    <source>
        <dbReference type="HAMAP-Rule" id="MF_00218"/>
    </source>
</evidence>
<proteinExistence type="inferred from homology"/>
<dbReference type="NCBIfam" id="TIGR01464">
    <property type="entry name" value="hemE"/>
    <property type="match status" value="1"/>
</dbReference>
<comment type="function">
    <text evidence="7">Catalyzes the decarboxylation of four acetate groups of uroporphyrinogen-III to yield coproporphyrinogen-III.</text>
</comment>
<keyword evidence="5 7" id="KW-0456">Lyase</keyword>
<dbReference type="PROSITE" id="PS00907">
    <property type="entry name" value="UROD_2"/>
    <property type="match status" value="1"/>
</dbReference>
<comment type="caution">
    <text evidence="7">Lacks conserved residue(s) required for the propagation of feature annotation.</text>
</comment>
<keyword evidence="7" id="KW-0963">Cytoplasm</keyword>
<dbReference type="Pfam" id="PF01208">
    <property type="entry name" value="URO-D"/>
    <property type="match status" value="1"/>
</dbReference>
<feature type="domain" description="Uroporphyrinogen decarboxylase (URO-D)" evidence="11">
    <location>
        <begin position="148"/>
        <end position="164"/>
    </location>
</feature>
<dbReference type="InterPro" id="IPR038071">
    <property type="entry name" value="UROD/MetE-like_sf"/>
</dbReference>
<dbReference type="UniPathway" id="UPA00251">
    <property type="reaction ID" value="UER00321"/>
</dbReference>
<dbReference type="AlphaFoldDB" id="A0A4Y6U843"/>
<organism evidence="12 13">
    <name type="scientific">Formicincola oecophyllae</name>
    <dbReference type="NCBI Taxonomy" id="2558361"/>
    <lineage>
        <taxon>Bacteria</taxon>
        <taxon>Pseudomonadati</taxon>
        <taxon>Pseudomonadota</taxon>
        <taxon>Alphaproteobacteria</taxon>
        <taxon>Acetobacterales</taxon>
        <taxon>Acetobacteraceae</taxon>
        <taxon>Formicincola</taxon>
    </lineage>
</organism>
<evidence type="ECO:0000256" key="8">
    <source>
        <dbReference type="RuleBase" id="RU000554"/>
    </source>
</evidence>
<keyword evidence="6 7" id="KW-0627">Porphyrin biosynthesis</keyword>
<dbReference type="PANTHER" id="PTHR21091">
    <property type="entry name" value="METHYLTETRAHYDROFOLATE:HOMOCYSTEINE METHYLTRANSFERASE RELATED"/>
    <property type="match status" value="1"/>
</dbReference>
<comment type="pathway">
    <text evidence="1 7 8">Porphyrin-containing compound metabolism; protoporphyrin-IX biosynthesis; coproporphyrinogen-III from 5-aminolevulinate: step 4/4.</text>
</comment>